<dbReference type="PANTHER" id="PTHR10543:SF24">
    <property type="entry name" value="CAROTENOID ISOMEROOXYGENASE"/>
    <property type="match status" value="1"/>
</dbReference>
<comment type="similarity">
    <text evidence="2">Belongs to the carotenoid oxygenase family.</text>
</comment>
<organism evidence="6 7">
    <name type="scientific">Candidatus Nitrosocosmicus oleophilus</name>
    <dbReference type="NCBI Taxonomy" id="1353260"/>
    <lineage>
        <taxon>Archaea</taxon>
        <taxon>Nitrososphaerota</taxon>
        <taxon>Nitrososphaeria</taxon>
        <taxon>Nitrososphaerales</taxon>
        <taxon>Nitrososphaeraceae</taxon>
        <taxon>Candidatus Nitrosocosmicus</taxon>
    </lineage>
</organism>
<dbReference type="GO" id="GO:0010436">
    <property type="term" value="F:carotenoid dioxygenase activity"/>
    <property type="evidence" value="ECO:0007669"/>
    <property type="project" value="TreeGrafter"/>
</dbReference>
<gene>
    <name evidence="6" type="ORF">NMY3_00076</name>
</gene>
<evidence type="ECO:0000256" key="5">
    <source>
        <dbReference type="ARBA" id="ARBA00023004"/>
    </source>
</evidence>
<dbReference type="Proteomes" id="UP000058925">
    <property type="component" value="Chromosome"/>
</dbReference>
<evidence type="ECO:0000313" key="7">
    <source>
        <dbReference type="Proteomes" id="UP000058925"/>
    </source>
</evidence>
<dbReference type="GO" id="GO:0102162">
    <property type="term" value="F:all-trans-8'-apo-beta-carotenal 15,15'-oxygenase activity"/>
    <property type="evidence" value="ECO:0007669"/>
    <property type="project" value="UniProtKB-EC"/>
</dbReference>
<name>A0A654LU06_9ARCH</name>
<dbReference type="InterPro" id="IPR004294">
    <property type="entry name" value="Carotenoid_Oase"/>
</dbReference>
<evidence type="ECO:0000313" key="6">
    <source>
        <dbReference type="EMBL" id="ALI34290.1"/>
    </source>
</evidence>
<keyword evidence="3" id="KW-0479">Metal-binding</keyword>
<evidence type="ECO:0000256" key="1">
    <source>
        <dbReference type="ARBA" id="ARBA00001954"/>
    </source>
</evidence>
<evidence type="ECO:0000256" key="4">
    <source>
        <dbReference type="ARBA" id="ARBA00023002"/>
    </source>
</evidence>
<accession>A0A654LU06</accession>
<keyword evidence="5" id="KW-0408">Iron</keyword>
<dbReference type="EMBL" id="CP012850">
    <property type="protein sequence ID" value="ALI34290.1"/>
    <property type="molecule type" value="Genomic_DNA"/>
</dbReference>
<proteinExistence type="inferred from homology"/>
<keyword evidence="7" id="KW-1185">Reference proteome</keyword>
<evidence type="ECO:0000256" key="2">
    <source>
        <dbReference type="ARBA" id="ARBA00006787"/>
    </source>
</evidence>
<keyword evidence="4 6" id="KW-0560">Oxidoreductase</keyword>
<evidence type="ECO:0000256" key="3">
    <source>
        <dbReference type="ARBA" id="ARBA00022723"/>
    </source>
</evidence>
<protein>
    <submittedName>
        <fullName evidence="6">Apocarotenoid-15,15'-oxygenase</fullName>
        <ecNumber evidence="6">1.13.11.75</ecNumber>
    </submittedName>
</protein>
<dbReference type="KEGG" id="taa:NMY3_00076"/>
<sequence length="359" mass="40821">MFSYDTTDNTNVNITKIDNKFIAMTETPIPIEYDPETLDTIGVLRYDDKLLGNLTTAHPHYDHNTNESFNYLTHFSRNSKYNVYSITAGKTRNLIASIEAKTPSYMHSFGLTEHYIVLVEFPLVVNSLDLLLSGRPFIENFKWRPEQGTKFTLINRLDGKVVGIYSSEPFFAFHHINAFEVDNKVVIDMITYKDNNIINSLYLDVLRGNDPMDIPVSQYRRFTIGLDDGSVGYKIMHEGLELPRINYQLNTRNYNFLYAVGMSSVTSFTYRLVKIDVQTGDSVSWTEQNCQPGEPVFVPRHGAKVEDDGVVLSVVLDPNSGKSFLLVLDSKSFKEIARASVPHHIPFGIHGQYYGDEVT</sequence>
<dbReference type="GO" id="GO:0046872">
    <property type="term" value="F:metal ion binding"/>
    <property type="evidence" value="ECO:0007669"/>
    <property type="project" value="UniProtKB-KW"/>
</dbReference>
<dbReference type="EC" id="1.13.11.75" evidence="6"/>
<dbReference type="Pfam" id="PF03055">
    <property type="entry name" value="RPE65"/>
    <property type="match status" value="1"/>
</dbReference>
<dbReference type="PANTHER" id="PTHR10543">
    <property type="entry name" value="BETA-CAROTENE DIOXYGENASE"/>
    <property type="match status" value="1"/>
</dbReference>
<comment type="cofactor">
    <cofactor evidence="1">
        <name>Fe(2+)</name>
        <dbReference type="ChEBI" id="CHEBI:29033"/>
    </cofactor>
</comment>
<dbReference type="GO" id="GO:0016121">
    <property type="term" value="P:carotene catabolic process"/>
    <property type="evidence" value="ECO:0007669"/>
    <property type="project" value="TreeGrafter"/>
</dbReference>
<reference evidence="7" key="1">
    <citation type="submission" date="2015-10" db="EMBL/GenBank/DDBJ databases">
        <title>Niche specialization of a soil ammonia-oxidizing archaeon, Candidatus Nitrosocosmicus oleophilus.</title>
        <authorList>
            <person name="Jung M.-Y."/>
            <person name="Rhee S.-K."/>
        </authorList>
    </citation>
    <scope>NUCLEOTIDE SEQUENCE [LARGE SCALE GENOMIC DNA]</scope>
    <source>
        <strain evidence="7">MY3</strain>
    </source>
</reference>
<dbReference type="AlphaFoldDB" id="A0A654LU06"/>